<dbReference type="GO" id="GO:0046872">
    <property type="term" value="F:metal ion binding"/>
    <property type="evidence" value="ECO:0007669"/>
    <property type="project" value="UniProtKB-KW"/>
</dbReference>
<evidence type="ECO:0000256" key="1">
    <source>
        <dbReference type="ARBA" id="ARBA00001936"/>
    </source>
</evidence>
<keyword evidence="7" id="KW-0460">Magnesium</keyword>
<evidence type="ECO:0000256" key="3">
    <source>
        <dbReference type="ARBA" id="ARBA00022722"/>
    </source>
</evidence>
<keyword evidence="4" id="KW-0479">Metal-binding</keyword>
<evidence type="ECO:0000259" key="9">
    <source>
        <dbReference type="Pfam" id="PF03372"/>
    </source>
</evidence>
<evidence type="ECO:0000256" key="6">
    <source>
        <dbReference type="ARBA" id="ARBA00022801"/>
    </source>
</evidence>
<dbReference type="InterPro" id="IPR051547">
    <property type="entry name" value="TDP2-like"/>
</dbReference>
<organism evidence="10 11">
    <name type="scientific">Actinophytocola xanthii</name>
    <dbReference type="NCBI Taxonomy" id="1912961"/>
    <lineage>
        <taxon>Bacteria</taxon>
        <taxon>Bacillati</taxon>
        <taxon>Actinomycetota</taxon>
        <taxon>Actinomycetes</taxon>
        <taxon>Pseudonocardiales</taxon>
        <taxon>Pseudonocardiaceae</taxon>
    </lineage>
</organism>
<dbReference type="PANTHER" id="PTHR15822:SF4">
    <property type="entry name" value="TYROSYL-DNA PHOSPHODIESTERASE 2"/>
    <property type="match status" value="1"/>
</dbReference>
<evidence type="ECO:0000256" key="2">
    <source>
        <dbReference type="ARBA" id="ARBA00001946"/>
    </source>
</evidence>
<reference evidence="10 11" key="1">
    <citation type="submission" date="2016-12" db="EMBL/GenBank/DDBJ databases">
        <title>The draft genome sequence of Actinophytocola sp. 11-183.</title>
        <authorList>
            <person name="Wang W."/>
            <person name="Yuan L."/>
        </authorList>
    </citation>
    <scope>NUCLEOTIDE SEQUENCE [LARGE SCALE GENOMIC DNA]</scope>
    <source>
        <strain evidence="10 11">11-183</strain>
    </source>
</reference>
<keyword evidence="5" id="KW-0227">DNA damage</keyword>
<dbReference type="GO" id="GO:0005737">
    <property type="term" value="C:cytoplasm"/>
    <property type="evidence" value="ECO:0007669"/>
    <property type="project" value="TreeGrafter"/>
</dbReference>
<dbReference type="GO" id="GO:0006302">
    <property type="term" value="P:double-strand break repair"/>
    <property type="evidence" value="ECO:0007669"/>
    <property type="project" value="TreeGrafter"/>
</dbReference>
<keyword evidence="8" id="KW-0234">DNA repair</keyword>
<dbReference type="AlphaFoldDB" id="A0A1Q8CUD4"/>
<dbReference type="PANTHER" id="PTHR15822">
    <property type="entry name" value="TRAF AND TNF RECEPTOR-ASSOCIATED PROTEIN"/>
    <property type="match status" value="1"/>
</dbReference>
<evidence type="ECO:0000313" key="11">
    <source>
        <dbReference type="Proteomes" id="UP000185596"/>
    </source>
</evidence>
<keyword evidence="6" id="KW-0378">Hydrolase</keyword>
<dbReference type="SUPFAM" id="SSF56219">
    <property type="entry name" value="DNase I-like"/>
    <property type="match status" value="1"/>
</dbReference>
<accession>A0A1Q8CUD4</accession>
<dbReference type="GO" id="GO:0003697">
    <property type="term" value="F:single-stranded DNA binding"/>
    <property type="evidence" value="ECO:0007669"/>
    <property type="project" value="TreeGrafter"/>
</dbReference>
<evidence type="ECO:0000256" key="4">
    <source>
        <dbReference type="ARBA" id="ARBA00022723"/>
    </source>
</evidence>
<dbReference type="InterPro" id="IPR005135">
    <property type="entry name" value="Endo/exonuclease/phosphatase"/>
</dbReference>
<name>A0A1Q8CUD4_9PSEU</name>
<comment type="cofactor">
    <cofactor evidence="1">
        <name>Mn(2+)</name>
        <dbReference type="ChEBI" id="CHEBI:29035"/>
    </cofactor>
</comment>
<dbReference type="OrthoDB" id="9787701at2"/>
<dbReference type="GO" id="GO:0004518">
    <property type="term" value="F:nuclease activity"/>
    <property type="evidence" value="ECO:0007669"/>
    <property type="project" value="UniProtKB-KW"/>
</dbReference>
<dbReference type="InterPro" id="IPR036691">
    <property type="entry name" value="Endo/exonu/phosph_ase_sf"/>
</dbReference>
<proteinExistence type="predicted"/>
<dbReference type="STRING" id="1912961.BU204_09190"/>
<keyword evidence="3" id="KW-0540">Nuclease</keyword>
<evidence type="ECO:0000256" key="5">
    <source>
        <dbReference type="ARBA" id="ARBA00022763"/>
    </source>
</evidence>
<dbReference type="Gene3D" id="3.60.10.10">
    <property type="entry name" value="Endonuclease/exonuclease/phosphatase"/>
    <property type="match status" value="1"/>
</dbReference>
<dbReference type="Pfam" id="PF03372">
    <property type="entry name" value="Exo_endo_phos"/>
    <property type="match status" value="1"/>
</dbReference>
<dbReference type="GO" id="GO:0070260">
    <property type="term" value="F:5'-tyrosyl-DNA phosphodiesterase activity"/>
    <property type="evidence" value="ECO:0007669"/>
    <property type="project" value="TreeGrafter"/>
</dbReference>
<comment type="cofactor">
    <cofactor evidence="2">
        <name>Mg(2+)</name>
        <dbReference type="ChEBI" id="CHEBI:18420"/>
    </cofactor>
</comment>
<evidence type="ECO:0000256" key="7">
    <source>
        <dbReference type="ARBA" id="ARBA00022842"/>
    </source>
</evidence>
<evidence type="ECO:0000256" key="8">
    <source>
        <dbReference type="ARBA" id="ARBA00023204"/>
    </source>
</evidence>
<sequence length="267" mass="29588">MRVITQNVLGRQQDWPTRRAVLQAGFAELAPDVVLFQEAVVTEDYDQVRDILGDGYHVAHQTNRVVDGDVGSGISVASRWPLGVEREIDLRVGPRTADFPAGALVVDVQWDRPEPLLVVNHKPSWATDLEYEREAQAVTTARFVAEIVARTGQHVVLGGDFDAMPEAGSIRFWRGLQSLDAFSVAYRDAWELVHGQAPGATFAPSENGLVERHWQTDLDRRIDYLLVRCGRAGPTLRVAECERVFAGPVAGAWGSDHIGLMARLEVW</sequence>
<keyword evidence="11" id="KW-1185">Reference proteome</keyword>
<dbReference type="Proteomes" id="UP000185596">
    <property type="component" value="Unassembled WGS sequence"/>
</dbReference>
<evidence type="ECO:0000313" key="10">
    <source>
        <dbReference type="EMBL" id="OLF17971.1"/>
    </source>
</evidence>
<dbReference type="EMBL" id="MSIE01000013">
    <property type="protein sequence ID" value="OLF17971.1"/>
    <property type="molecule type" value="Genomic_DNA"/>
</dbReference>
<feature type="domain" description="Endonuclease/exonuclease/phosphatase" evidence="9">
    <location>
        <begin position="5"/>
        <end position="257"/>
    </location>
</feature>
<comment type="caution">
    <text evidence="10">The sequence shown here is derived from an EMBL/GenBank/DDBJ whole genome shotgun (WGS) entry which is preliminary data.</text>
</comment>
<protein>
    <recommendedName>
        <fullName evidence="9">Endonuclease/exonuclease/phosphatase domain-containing protein</fullName>
    </recommendedName>
</protein>
<gene>
    <name evidence="10" type="ORF">BU204_09190</name>
</gene>
<dbReference type="RefSeq" id="WP_075125166.1">
    <property type="nucleotide sequence ID" value="NZ_MSIE01000013.1"/>
</dbReference>